<evidence type="ECO:0000313" key="1">
    <source>
        <dbReference type="EMBL" id="PWQ92604.1"/>
    </source>
</evidence>
<protein>
    <submittedName>
        <fullName evidence="1">Uncharacterized protein</fullName>
    </submittedName>
</protein>
<accession>A0A317C1V5</accession>
<dbReference type="AlphaFoldDB" id="A0A317C1V5"/>
<proteinExistence type="predicted"/>
<keyword evidence="2" id="KW-1185">Reference proteome</keyword>
<gene>
    <name evidence="1" type="ORF">DKW60_20310</name>
</gene>
<sequence length="107" mass="12456">MNSLKHQKLNDLTADNWLNGDTMLKKIEKDASEIYFRLEHCFSEFQVEVEEICITWEGTANELVDKVRTELRTRIQEAVPELSGTDKHKLANTMTARWIALCPLEVY</sequence>
<reference evidence="1 2" key="1">
    <citation type="submission" date="2018-05" db="EMBL/GenBank/DDBJ databases">
        <title>Leucothrix arctica sp. nov., isolated from Arctic seawater.</title>
        <authorList>
            <person name="Choi A."/>
            <person name="Baek K."/>
        </authorList>
    </citation>
    <scope>NUCLEOTIDE SEQUENCE [LARGE SCALE GENOMIC DNA]</scope>
    <source>
        <strain evidence="1 2">JCM 18388</strain>
    </source>
</reference>
<evidence type="ECO:0000313" key="2">
    <source>
        <dbReference type="Proteomes" id="UP000245539"/>
    </source>
</evidence>
<name>A0A317C1V5_9GAMM</name>
<dbReference type="EMBL" id="QGKM01000081">
    <property type="protein sequence ID" value="PWQ92604.1"/>
    <property type="molecule type" value="Genomic_DNA"/>
</dbReference>
<comment type="caution">
    <text evidence="1">The sequence shown here is derived from an EMBL/GenBank/DDBJ whole genome shotgun (WGS) entry which is preliminary data.</text>
</comment>
<organism evidence="1 2">
    <name type="scientific">Leucothrix pacifica</name>
    <dbReference type="NCBI Taxonomy" id="1247513"/>
    <lineage>
        <taxon>Bacteria</taxon>
        <taxon>Pseudomonadati</taxon>
        <taxon>Pseudomonadota</taxon>
        <taxon>Gammaproteobacteria</taxon>
        <taxon>Thiotrichales</taxon>
        <taxon>Thiotrichaceae</taxon>
        <taxon>Leucothrix</taxon>
    </lineage>
</organism>
<dbReference type="Proteomes" id="UP000245539">
    <property type="component" value="Unassembled WGS sequence"/>
</dbReference>